<dbReference type="CDD" id="cd05154">
    <property type="entry name" value="ACAD10_11_N-like"/>
    <property type="match status" value="1"/>
</dbReference>
<dbReference type="Gene3D" id="3.30.200.20">
    <property type="entry name" value="Phosphorylase Kinase, domain 1"/>
    <property type="match status" value="1"/>
</dbReference>
<dbReference type="InterPro" id="IPR041726">
    <property type="entry name" value="ACAD10_11_N"/>
</dbReference>
<dbReference type="RefSeq" id="WP_012217751.1">
    <property type="nucleotide sequence ID" value="NC_010086.1"/>
</dbReference>
<dbReference type="AlphaFoldDB" id="A0A0H3KSM7"/>
<dbReference type="Gene3D" id="3.90.1200.10">
    <property type="match status" value="1"/>
</dbReference>
<dbReference type="InterPro" id="IPR002575">
    <property type="entry name" value="Aminoglycoside_PTrfase"/>
</dbReference>
<dbReference type="HOGENOM" id="CLU_007526_0_1_4"/>
<protein>
    <submittedName>
        <fullName evidence="2">Aminoglycoside phosphotransferase</fullName>
    </submittedName>
</protein>
<reference evidence="2 3" key="1">
    <citation type="submission" date="2007-04" db="EMBL/GenBank/DDBJ databases">
        <title>Complete genome sequence of Burkholderia multivorans ATCC 17616.</title>
        <authorList>
            <person name="Ohtsubo Y."/>
            <person name="Yamashita A."/>
            <person name="Kurokawa K."/>
            <person name="Takami H."/>
            <person name="Yuhara S."/>
            <person name="Nishiyama E."/>
            <person name="Endo R."/>
            <person name="Miyazaki R."/>
            <person name="Ono A."/>
            <person name="Yano K."/>
            <person name="Ito M."/>
            <person name="Sota M."/>
            <person name="Yuji N."/>
            <person name="Hattori M."/>
            <person name="Tsuda M."/>
        </authorList>
    </citation>
    <scope>NUCLEOTIDE SEQUENCE [LARGE SCALE GENOMIC DNA]</scope>
    <source>
        <strain evidence="3">ATCC 17616 / 249</strain>
    </source>
</reference>
<dbReference type="Pfam" id="PF01636">
    <property type="entry name" value="APH"/>
    <property type="match status" value="1"/>
</dbReference>
<name>A0A0H3KSM7_BURM1</name>
<dbReference type="Proteomes" id="UP000008815">
    <property type="component" value="Chromosome 2"/>
</dbReference>
<dbReference type="SUPFAM" id="SSF56112">
    <property type="entry name" value="Protein kinase-like (PK-like)"/>
    <property type="match status" value="1"/>
</dbReference>
<organism evidence="2 3">
    <name type="scientific">Burkholderia multivorans (strain ATCC 17616 / 249)</name>
    <dbReference type="NCBI Taxonomy" id="395019"/>
    <lineage>
        <taxon>Bacteria</taxon>
        <taxon>Pseudomonadati</taxon>
        <taxon>Pseudomonadota</taxon>
        <taxon>Betaproteobacteria</taxon>
        <taxon>Burkholderiales</taxon>
        <taxon>Burkholderiaceae</taxon>
        <taxon>Burkholderia</taxon>
        <taxon>Burkholderia cepacia complex</taxon>
    </lineage>
</organism>
<sequence length="343" mass="38362">MTNTTQQLDVGRLARYLEQHVPGFEGPVEAEKFAGGQSNPTFLLTAKSGRYVLRRQPPGELLKSAHAVDREFRVLSALSRTAVPVARPYHLCEDRDVIGSLFYVMSYEDGRIFWNPALPELPQADRAACYDAVLRTMAALHDVDVDAVGLGDYGRPGNYFERQIGVWTKQYRAAETERLDAMETLIDWLPRACPDDTGRPALVHGDFRLDNLMFERDDYRVKAVLDWELSTLGNPLADLAYFCMCLRLPADGHIPGLARQDRAALGVPDEAQIVARYCALRGIEPIRDWHFYLAFSFFRLAAIAQGVKARALQGNASNEQALRVGAMAGRLAEQAVRVIDAHR</sequence>
<dbReference type="KEGG" id="bmj:BMULJ_03246"/>
<accession>A0A0H3KSM7</accession>
<dbReference type="KEGG" id="bmu:Bmul_5274"/>
<dbReference type="EMBL" id="AP009386">
    <property type="protein sequence ID" value="BAG45120.1"/>
    <property type="molecule type" value="Genomic_DNA"/>
</dbReference>
<evidence type="ECO:0000313" key="2">
    <source>
        <dbReference type="EMBL" id="BAG45120.1"/>
    </source>
</evidence>
<proteinExistence type="predicted"/>
<dbReference type="InterPro" id="IPR052898">
    <property type="entry name" value="ACAD10-like"/>
</dbReference>
<evidence type="ECO:0000259" key="1">
    <source>
        <dbReference type="Pfam" id="PF01636"/>
    </source>
</evidence>
<evidence type="ECO:0000313" key="3">
    <source>
        <dbReference type="Proteomes" id="UP000008815"/>
    </source>
</evidence>
<gene>
    <name evidence="2" type="ordered locus">BMULJ_03246</name>
</gene>
<dbReference type="STRING" id="395019.BMULJ_03246"/>
<dbReference type="eggNOG" id="COG3173">
    <property type="taxonomic scope" value="Bacteria"/>
</dbReference>
<dbReference type="PANTHER" id="PTHR47829:SF3">
    <property type="entry name" value="AMINOGLYCOSIDE PHOSPHOTRANSFERASE DOMAIN-CONTAINING PROTEIN"/>
    <property type="match status" value="1"/>
</dbReference>
<dbReference type="InterPro" id="IPR011009">
    <property type="entry name" value="Kinase-like_dom_sf"/>
</dbReference>
<keyword evidence="3" id="KW-1185">Reference proteome</keyword>
<dbReference type="PANTHER" id="PTHR47829">
    <property type="entry name" value="HYDROLASE, PUTATIVE (AFU_ORTHOLOGUE AFUA_1G12880)-RELATED"/>
    <property type="match status" value="1"/>
</dbReference>
<feature type="domain" description="Aminoglycoside phosphotransferase" evidence="1">
    <location>
        <begin position="30"/>
        <end position="251"/>
    </location>
</feature>